<dbReference type="GO" id="GO:0071944">
    <property type="term" value="C:cell periphery"/>
    <property type="evidence" value="ECO:0007669"/>
    <property type="project" value="UniProtKB-ARBA"/>
</dbReference>
<feature type="transmembrane region" description="Helical" evidence="6">
    <location>
        <begin position="28"/>
        <end position="51"/>
    </location>
</feature>
<name>A0A8H5G0J4_9AGAR</name>
<evidence type="ECO:0000256" key="6">
    <source>
        <dbReference type="SAM" id="Phobius"/>
    </source>
</evidence>
<dbReference type="InterPro" id="IPR051694">
    <property type="entry name" value="Immunoregulatory_rcpt-like"/>
</dbReference>
<evidence type="ECO:0000256" key="4">
    <source>
        <dbReference type="ARBA" id="ARBA00023136"/>
    </source>
</evidence>
<organism evidence="7 8">
    <name type="scientific">Tetrapyrgos nigripes</name>
    <dbReference type="NCBI Taxonomy" id="182062"/>
    <lineage>
        <taxon>Eukaryota</taxon>
        <taxon>Fungi</taxon>
        <taxon>Dikarya</taxon>
        <taxon>Basidiomycota</taxon>
        <taxon>Agaricomycotina</taxon>
        <taxon>Agaricomycetes</taxon>
        <taxon>Agaricomycetidae</taxon>
        <taxon>Agaricales</taxon>
        <taxon>Marasmiineae</taxon>
        <taxon>Marasmiaceae</taxon>
        <taxon>Tetrapyrgos</taxon>
    </lineage>
</organism>
<feature type="compositionally biased region" description="Low complexity" evidence="5">
    <location>
        <begin position="712"/>
        <end position="808"/>
    </location>
</feature>
<evidence type="ECO:0000256" key="2">
    <source>
        <dbReference type="ARBA" id="ARBA00022692"/>
    </source>
</evidence>
<feature type="compositionally biased region" description="Low complexity" evidence="5">
    <location>
        <begin position="182"/>
        <end position="195"/>
    </location>
</feature>
<keyword evidence="2 6" id="KW-0812">Transmembrane</keyword>
<dbReference type="Proteomes" id="UP000559256">
    <property type="component" value="Unassembled WGS sequence"/>
</dbReference>
<feature type="transmembrane region" description="Helical" evidence="6">
    <location>
        <begin position="318"/>
        <end position="341"/>
    </location>
</feature>
<evidence type="ECO:0000313" key="8">
    <source>
        <dbReference type="Proteomes" id="UP000559256"/>
    </source>
</evidence>
<dbReference type="EMBL" id="JAACJM010000056">
    <property type="protein sequence ID" value="KAF5355498.1"/>
    <property type="molecule type" value="Genomic_DNA"/>
</dbReference>
<gene>
    <name evidence="7" type="ORF">D9758_006368</name>
</gene>
<accession>A0A8H5G0J4</accession>
<reference evidence="7 8" key="1">
    <citation type="journal article" date="2020" name="ISME J.">
        <title>Uncovering the hidden diversity of litter-decomposition mechanisms in mushroom-forming fungi.</title>
        <authorList>
            <person name="Floudas D."/>
            <person name="Bentzer J."/>
            <person name="Ahren D."/>
            <person name="Johansson T."/>
            <person name="Persson P."/>
            <person name="Tunlid A."/>
        </authorList>
    </citation>
    <scope>NUCLEOTIDE SEQUENCE [LARGE SCALE GENOMIC DNA]</scope>
    <source>
        <strain evidence="7 8">CBS 291.85</strain>
    </source>
</reference>
<proteinExistence type="predicted"/>
<feature type="region of interest" description="Disordered" evidence="5">
    <location>
        <begin position="435"/>
        <end position="551"/>
    </location>
</feature>
<feature type="compositionally biased region" description="Low complexity" evidence="5">
    <location>
        <begin position="273"/>
        <end position="291"/>
    </location>
</feature>
<evidence type="ECO:0000256" key="5">
    <source>
        <dbReference type="SAM" id="MobiDB-lite"/>
    </source>
</evidence>
<keyword evidence="3 6" id="KW-1133">Transmembrane helix</keyword>
<dbReference type="PANTHER" id="PTHR15549">
    <property type="entry name" value="PAIRED IMMUNOGLOBULIN-LIKE TYPE 2 RECEPTOR"/>
    <property type="match status" value="1"/>
</dbReference>
<feature type="region of interest" description="Disordered" evidence="5">
    <location>
        <begin position="711"/>
        <end position="811"/>
    </location>
</feature>
<evidence type="ECO:0000313" key="7">
    <source>
        <dbReference type="EMBL" id="KAF5355498.1"/>
    </source>
</evidence>
<comment type="subcellular location">
    <subcellularLocation>
        <location evidence="1">Membrane</location>
        <topology evidence="1">Single-pass membrane protein</topology>
    </subcellularLocation>
</comment>
<evidence type="ECO:0000256" key="3">
    <source>
        <dbReference type="ARBA" id="ARBA00022989"/>
    </source>
</evidence>
<dbReference type="GO" id="GO:0016020">
    <property type="term" value="C:membrane"/>
    <property type="evidence" value="ECO:0007669"/>
    <property type="project" value="UniProtKB-SubCell"/>
</dbReference>
<keyword evidence="4 6" id="KW-0472">Membrane</keyword>
<dbReference type="AlphaFoldDB" id="A0A8H5G0J4"/>
<comment type="caution">
    <text evidence="7">The sequence shown here is derived from an EMBL/GenBank/DDBJ whole genome shotgun (WGS) entry which is preliminary data.</text>
</comment>
<evidence type="ECO:0000256" key="1">
    <source>
        <dbReference type="ARBA" id="ARBA00004167"/>
    </source>
</evidence>
<feature type="region of interest" description="Disordered" evidence="5">
    <location>
        <begin position="160"/>
        <end position="313"/>
    </location>
</feature>
<protein>
    <submittedName>
        <fullName evidence="7">Uncharacterized protein</fullName>
    </submittedName>
</protein>
<sequence length="1058" mass="114340">MFLFRDVSSFDIEDVLDGWWIYLRMANLAAVLHSGAISPLFCNFLLFFIIFPFGVVRSRGLEILNTAVSVNHHLELAPNVELTSGPAISNLSAPYSVTIRVVQSRPSIHISKVKWSNVVFDSFQFDNSRTDSIASFHDVEGIESSSLTVDIPDGCTSFSSVVEDSEDDQVERRFSVADPDSDGCSSDGSDSSSAPDNPPPPPSSTPTPTDIITVTTSTTTKITDSIPPTQPTTTQAPLPASTTSLHQHTSSSFPDRSFSSATFPSSTQSVFKSSSPTISSSSVTASSTPAPNGTVISNDTPTDTSHGPSSEPNNHKQLLGAIVGGVLGGVVVVVACLYGLFRWRRKKREINSANASPKGMDSLYIWDNRSELVSSDVNLLQQKIDSVTDASALEKNHSVDANAISMGGGVTKPSGSVFYHRSDVDKFDDFNHNEISSIGCSDNQRRSSRTPQPGSRRHLRELPPVPVHSVSTGSTVPGASLVFPSEVYNSQDDEIPPSDTLQHGSHHHIRGLPPVPVPGSHSEPQTEFGTRNVPLEGDRSLLGTASHPFPDYTHDRQQLQTSARIALVPTENTPLMMVDAGRVRYQQHPQHPQHQHQDENQNQNQWNWGLERDRFQAQIQVLMLENARLATVASGMPPPAYEASRLCWFNTDSLPQIQAPQDTEFTIDIPDDGSRNLQVDVQDNNGNDAQQRFHIADASSQQCNNEHASIVSTTNTPSTTPQSTSSTTAQRTQPNTPVTTTTTPPLSSTTPSSSSNTPQTPSLTSSSASTLTSSEASAVSSQLSSASTVPTSTASNTSTTTASPSTESGSRRRKELLGAIMGGVLGGILLTVSCFLGFLFLRRRMKREKRLNQIDPFNPGNDDEERDLSRRISQVPAPPGLPVYGVVKDSNSTKDFDVTSNFSGLGVDLDTNRATIVSRSLSVDPRMNDSLIQEAGSRLSSLEFGKKSVMPGHLPLGREKTLPAVRNEPSTNVFYHFQESEDAPSNQQHRNVSSSYGAYAAESSGGRRIRDVPLSQGQCNDQMDRILLAEKLEGLHAKIDFLMAENAGAGRLPPPAYA</sequence>
<feature type="compositionally biased region" description="Pro residues" evidence="5">
    <location>
        <begin position="196"/>
        <end position="205"/>
    </location>
</feature>
<feature type="compositionally biased region" description="Low complexity" evidence="5">
    <location>
        <begin position="206"/>
        <end position="260"/>
    </location>
</feature>
<feature type="compositionally biased region" description="Polar residues" evidence="5">
    <location>
        <begin position="294"/>
        <end position="313"/>
    </location>
</feature>
<keyword evidence="8" id="KW-1185">Reference proteome</keyword>
<feature type="compositionally biased region" description="Polar residues" evidence="5">
    <location>
        <begin position="261"/>
        <end position="272"/>
    </location>
</feature>
<feature type="transmembrane region" description="Helical" evidence="6">
    <location>
        <begin position="816"/>
        <end position="841"/>
    </location>
</feature>